<feature type="transmembrane region" description="Helical" evidence="6">
    <location>
        <begin position="300"/>
        <end position="318"/>
    </location>
</feature>
<dbReference type="AlphaFoldDB" id="A0A4V1W965"/>
<dbReference type="EMBL" id="SEOM01000008">
    <property type="protein sequence ID" value="RYL98486.1"/>
    <property type="molecule type" value="Genomic_DNA"/>
</dbReference>
<dbReference type="InterPro" id="IPR011701">
    <property type="entry name" value="MFS"/>
</dbReference>
<keyword evidence="2" id="KW-1003">Cell membrane</keyword>
<name>A0A4V1W965_9SPHN</name>
<evidence type="ECO:0000256" key="3">
    <source>
        <dbReference type="ARBA" id="ARBA00022692"/>
    </source>
</evidence>
<dbReference type="Pfam" id="PF07690">
    <property type="entry name" value="MFS_1"/>
    <property type="match status" value="1"/>
</dbReference>
<protein>
    <submittedName>
        <fullName evidence="7">MFS transporter</fullName>
    </submittedName>
</protein>
<dbReference type="Gene3D" id="1.20.1250.20">
    <property type="entry name" value="MFS general substrate transporter like domains"/>
    <property type="match status" value="2"/>
</dbReference>
<feature type="transmembrane region" description="Helical" evidence="6">
    <location>
        <begin position="20"/>
        <end position="41"/>
    </location>
</feature>
<evidence type="ECO:0000256" key="4">
    <source>
        <dbReference type="ARBA" id="ARBA00022989"/>
    </source>
</evidence>
<dbReference type="InterPro" id="IPR036259">
    <property type="entry name" value="MFS_trans_sf"/>
</dbReference>
<feature type="transmembrane region" description="Helical" evidence="6">
    <location>
        <begin position="150"/>
        <end position="172"/>
    </location>
</feature>
<accession>A0A4V1W965</accession>
<dbReference type="InterPro" id="IPR050375">
    <property type="entry name" value="MFS_TsgA-like"/>
</dbReference>
<evidence type="ECO:0000313" key="7">
    <source>
        <dbReference type="EMBL" id="RYL98486.1"/>
    </source>
</evidence>
<dbReference type="PANTHER" id="PTHR43702">
    <property type="entry name" value="L-FUCOSE-PROTON SYMPORTER"/>
    <property type="match status" value="1"/>
</dbReference>
<comment type="caution">
    <text evidence="7">The sequence shown here is derived from an EMBL/GenBank/DDBJ whole genome shotgun (WGS) entry which is preliminary data.</text>
</comment>
<feature type="transmembrane region" description="Helical" evidence="6">
    <location>
        <begin position="61"/>
        <end position="79"/>
    </location>
</feature>
<dbReference type="GO" id="GO:0005886">
    <property type="term" value="C:plasma membrane"/>
    <property type="evidence" value="ECO:0007669"/>
    <property type="project" value="UniProtKB-SubCell"/>
</dbReference>
<comment type="subcellular location">
    <subcellularLocation>
        <location evidence="1">Cell inner membrane</location>
        <topology evidence="1">Multi-pass membrane protein</topology>
    </subcellularLocation>
</comment>
<sequence>MVAVTSSPPLSGPEQVAARLFRLSIGVFFIGGFLTSSVSLLVPRLKLMLDLDYKGALLVQLAFHSSYMLFALPITWAIVRAGYMRAIVAGLAVITAGCLALTLAQNALSFAMVLGALLLVSAGQTFLQIASNTVVAVIGPSRGAARRLTLLQGFNSLGTVLGPLLSAPLLLGELDAQAARHVRATLPFTGTALFTGLLAFAYFRNRTLLEGDGPRRFAAIGQMFRVMRSPRLRWGTAAIFVYVGAEVAIGALLPAVLMRPDRLDAAPVLAGQLVSLYWGGAMAGRFLGAWAMRRIAEARLLTAVSLGAVILTMAAIALPGVAGAGALLAVGLCNAVMYPTIYALALPDDERQAPIASMWLCMAVVGGAIVPLLTGALADATALLPALVLPAACYAFIARFAALCARPQETRP</sequence>
<feature type="transmembrane region" description="Helical" evidence="6">
    <location>
        <begin position="110"/>
        <end position="138"/>
    </location>
</feature>
<reference evidence="7 8" key="1">
    <citation type="submission" date="2019-02" db="EMBL/GenBank/DDBJ databases">
        <authorList>
            <person name="Feng G."/>
        </authorList>
    </citation>
    <scope>NUCLEOTIDE SEQUENCE [LARGE SCALE GENOMIC DNA]</scope>
    <source>
        <strain evidence="7 8">DSM 26779</strain>
    </source>
</reference>
<evidence type="ECO:0000256" key="5">
    <source>
        <dbReference type="ARBA" id="ARBA00023136"/>
    </source>
</evidence>
<evidence type="ECO:0000256" key="1">
    <source>
        <dbReference type="ARBA" id="ARBA00004429"/>
    </source>
</evidence>
<dbReference type="Proteomes" id="UP000292734">
    <property type="component" value="Unassembled WGS sequence"/>
</dbReference>
<feature type="transmembrane region" description="Helical" evidence="6">
    <location>
        <begin position="232"/>
        <end position="257"/>
    </location>
</feature>
<evidence type="ECO:0000313" key="8">
    <source>
        <dbReference type="Proteomes" id="UP000292734"/>
    </source>
</evidence>
<evidence type="ECO:0000256" key="2">
    <source>
        <dbReference type="ARBA" id="ARBA00022475"/>
    </source>
</evidence>
<gene>
    <name evidence="7" type="ORF">EWH08_16625</name>
</gene>
<dbReference type="RefSeq" id="WP_025772306.1">
    <property type="nucleotide sequence ID" value="NZ_JACBZE010000009.1"/>
</dbReference>
<keyword evidence="4 6" id="KW-1133">Transmembrane helix</keyword>
<feature type="transmembrane region" description="Helical" evidence="6">
    <location>
        <begin position="358"/>
        <end position="378"/>
    </location>
</feature>
<feature type="transmembrane region" description="Helical" evidence="6">
    <location>
        <begin position="269"/>
        <end position="288"/>
    </location>
</feature>
<dbReference type="SUPFAM" id="SSF103473">
    <property type="entry name" value="MFS general substrate transporter"/>
    <property type="match status" value="1"/>
</dbReference>
<keyword evidence="5 6" id="KW-0472">Membrane</keyword>
<feature type="transmembrane region" description="Helical" evidence="6">
    <location>
        <begin position="184"/>
        <end position="203"/>
    </location>
</feature>
<feature type="transmembrane region" description="Helical" evidence="6">
    <location>
        <begin position="384"/>
        <end position="405"/>
    </location>
</feature>
<proteinExistence type="predicted"/>
<organism evidence="7 8">
    <name type="scientific">Sphingobium indicum</name>
    <dbReference type="NCBI Taxonomy" id="332055"/>
    <lineage>
        <taxon>Bacteria</taxon>
        <taxon>Pseudomonadati</taxon>
        <taxon>Pseudomonadota</taxon>
        <taxon>Alphaproteobacteria</taxon>
        <taxon>Sphingomonadales</taxon>
        <taxon>Sphingomonadaceae</taxon>
        <taxon>Sphingobium</taxon>
    </lineage>
</organism>
<evidence type="ECO:0000256" key="6">
    <source>
        <dbReference type="SAM" id="Phobius"/>
    </source>
</evidence>
<feature type="transmembrane region" description="Helical" evidence="6">
    <location>
        <begin position="86"/>
        <end position="104"/>
    </location>
</feature>
<dbReference type="PANTHER" id="PTHR43702:SF3">
    <property type="entry name" value="PROTEIN TSGA"/>
    <property type="match status" value="1"/>
</dbReference>
<dbReference type="GO" id="GO:0022857">
    <property type="term" value="F:transmembrane transporter activity"/>
    <property type="evidence" value="ECO:0007669"/>
    <property type="project" value="InterPro"/>
</dbReference>
<feature type="transmembrane region" description="Helical" evidence="6">
    <location>
        <begin position="324"/>
        <end position="346"/>
    </location>
</feature>
<keyword evidence="3 6" id="KW-0812">Transmembrane</keyword>